<dbReference type="InterPro" id="IPR004368">
    <property type="entry name" value="TIF_IF1"/>
</dbReference>
<evidence type="ECO:0000256" key="5">
    <source>
        <dbReference type="PROSITE-ProRule" id="PRU00181"/>
    </source>
</evidence>
<dbReference type="InterPro" id="IPR006196">
    <property type="entry name" value="RNA-binding_domain_S1_IF1"/>
</dbReference>
<dbReference type="PANTHER" id="PTHR33370:SF1">
    <property type="entry name" value="TRANSLATION INITIATION FACTOR IF-1, CHLOROPLASTIC"/>
    <property type="match status" value="1"/>
</dbReference>
<dbReference type="PANTHER" id="PTHR33370">
    <property type="entry name" value="TRANSLATION INITIATION FACTOR IF-1, CHLOROPLASTIC"/>
    <property type="match status" value="1"/>
</dbReference>
<evidence type="ECO:0000259" key="6">
    <source>
        <dbReference type="PROSITE" id="PS50832"/>
    </source>
</evidence>
<dbReference type="Gene3D" id="2.40.50.140">
    <property type="entry name" value="Nucleic acid-binding proteins"/>
    <property type="match status" value="1"/>
</dbReference>
<evidence type="ECO:0000256" key="3">
    <source>
        <dbReference type="ARBA" id="ARBA00022917"/>
    </source>
</evidence>
<organism evidence="7 8">
    <name type="scientific">Gluconobacter potus</name>
    <dbReference type="NCBI Taxonomy" id="2724927"/>
    <lineage>
        <taxon>Bacteria</taxon>
        <taxon>Pseudomonadati</taxon>
        <taxon>Pseudomonadota</taxon>
        <taxon>Alphaproteobacteria</taxon>
        <taxon>Acetobacterales</taxon>
        <taxon>Acetobacteraceae</taxon>
        <taxon>Gluconobacter</taxon>
    </lineage>
</organism>
<evidence type="ECO:0000313" key="8">
    <source>
        <dbReference type="Proteomes" id="UP000075573"/>
    </source>
</evidence>
<dbReference type="InterPro" id="IPR012340">
    <property type="entry name" value="NA-bd_OB-fold"/>
</dbReference>
<dbReference type="PROSITE" id="PS50832">
    <property type="entry name" value="S1_IF1_TYPE"/>
    <property type="match status" value="1"/>
</dbReference>
<protein>
    <recommendedName>
        <fullName evidence="4">Translation initiation factor IF-1</fullName>
    </recommendedName>
</protein>
<keyword evidence="3 5" id="KW-0648">Protein biosynthesis</keyword>
<dbReference type="GO" id="GO:0005829">
    <property type="term" value="C:cytosol"/>
    <property type="evidence" value="ECO:0007669"/>
    <property type="project" value="TreeGrafter"/>
</dbReference>
<dbReference type="NCBIfam" id="TIGR00008">
    <property type="entry name" value="infA"/>
    <property type="match status" value="1"/>
</dbReference>
<dbReference type="RefSeq" id="WP_062497376.1">
    <property type="nucleotide sequence ID" value="NZ_LHZB01000118.1"/>
</dbReference>
<dbReference type="EMBL" id="LHZB01000118">
    <property type="protein sequence ID" value="KXV00090.1"/>
    <property type="molecule type" value="Genomic_DNA"/>
</dbReference>
<comment type="similarity">
    <text evidence="1">Belongs to the IF-1 family.</text>
</comment>
<comment type="caution">
    <text evidence="7">The sequence shown here is derived from an EMBL/GenBank/DDBJ whole genome shotgun (WGS) entry which is preliminary data.</text>
</comment>
<accession>A0A149QS23</accession>
<evidence type="ECO:0000256" key="2">
    <source>
        <dbReference type="ARBA" id="ARBA00022540"/>
    </source>
</evidence>
<dbReference type="Proteomes" id="UP000075573">
    <property type="component" value="Unassembled WGS sequence"/>
</dbReference>
<evidence type="ECO:0000256" key="1">
    <source>
        <dbReference type="ARBA" id="ARBA00010939"/>
    </source>
</evidence>
<dbReference type="GO" id="GO:0003723">
    <property type="term" value="F:RNA binding"/>
    <property type="evidence" value="ECO:0007669"/>
    <property type="project" value="InterPro"/>
</dbReference>
<proteinExistence type="inferred from homology"/>
<dbReference type="GO" id="GO:0043022">
    <property type="term" value="F:ribosome binding"/>
    <property type="evidence" value="ECO:0007669"/>
    <property type="project" value="TreeGrafter"/>
</dbReference>
<dbReference type="SUPFAM" id="SSF50249">
    <property type="entry name" value="Nucleic acid-binding proteins"/>
    <property type="match status" value="1"/>
</dbReference>
<sequence>MARERTTKPRNQRDDTIDLDGVVSEVLPRGFFRVATSEVGDVTCKLAGRMRINRITLVRGDAVDIEVSTHDVQKGRITFRRTPGRPVQAAQAA</sequence>
<dbReference type="GO" id="GO:0003743">
    <property type="term" value="F:translation initiation factor activity"/>
    <property type="evidence" value="ECO:0007669"/>
    <property type="project" value="UniProtKB-UniRule"/>
</dbReference>
<evidence type="ECO:0000313" key="7">
    <source>
        <dbReference type="EMBL" id="KXV00090.1"/>
    </source>
</evidence>
<evidence type="ECO:0000256" key="4">
    <source>
        <dbReference type="NCBIfam" id="TIGR00008"/>
    </source>
</evidence>
<dbReference type="Pfam" id="PF01176">
    <property type="entry name" value="eIF-1a"/>
    <property type="match status" value="1"/>
</dbReference>
<keyword evidence="2 5" id="KW-0396">Initiation factor</keyword>
<reference evidence="7 8" key="1">
    <citation type="submission" date="2015-06" db="EMBL/GenBank/DDBJ databases">
        <title>Improved classification and identification of acetic acid bacteria using matrix-assisted laser desorption/ionization time-of-flight mass spectrometry; Gluconobacter nephelii and Gluconobacter uchimurae are later heterotypic synonyms of Gluconobacter japonicus and Gluconobacter oxydans, respectively.</title>
        <authorList>
            <person name="Li L."/>
            <person name="Cleenwerck I."/>
            <person name="De Vuyst L."/>
            <person name="Vandamme P."/>
        </authorList>
    </citation>
    <scope>NUCLEOTIDE SEQUENCE [LARGE SCALE GENOMIC DNA]</scope>
    <source>
        <strain evidence="7 8">LMG 1764</strain>
    </source>
</reference>
<gene>
    <name evidence="7" type="ORF">AD929_12770</name>
</gene>
<dbReference type="AlphaFoldDB" id="A0A149QS23"/>
<name>A0A149QS23_9PROT</name>
<feature type="domain" description="S1-like" evidence="6">
    <location>
        <begin position="7"/>
        <end position="82"/>
    </location>
</feature>